<dbReference type="Proteomes" id="UP000825438">
    <property type="component" value="Chromosome VI"/>
</dbReference>
<evidence type="ECO:0000313" key="2">
    <source>
        <dbReference type="EMBL" id="QWW25418.1"/>
    </source>
</evidence>
<gene>
    <name evidence="2" type="ORF">CA7LBN_004305</name>
</gene>
<evidence type="ECO:0000256" key="1">
    <source>
        <dbReference type="SAM" id="MobiDB-lite"/>
    </source>
</evidence>
<protein>
    <submittedName>
        <fullName evidence="2">Uncharacterized protein</fullName>
    </submittedName>
</protein>
<reference evidence="2" key="1">
    <citation type="submission" date="2021-06" db="EMBL/GenBank/DDBJ databases">
        <title>Candida auris outbreak in lebanese hospital.</title>
        <authorList>
            <person name="Finianos M."/>
        </authorList>
    </citation>
    <scope>NUCLEOTIDE SEQUENCE</scope>
    <source>
        <strain evidence="2">CA7LBN</strain>
    </source>
</reference>
<feature type="region of interest" description="Disordered" evidence="1">
    <location>
        <begin position="332"/>
        <end position="351"/>
    </location>
</feature>
<dbReference type="AlphaFoldDB" id="A0A8F3AI25"/>
<organism evidence="2">
    <name type="scientific">Candidozyma auris</name>
    <name type="common">Yeast</name>
    <name type="synonym">Candida auris</name>
    <dbReference type="NCBI Taxonomy" id="498019"/>
    <lineage>
        <taxon>Eukaryota</taxon>
        <taxon>Fungi</taxon>
        <taxon>Dikarya</taxon>
        <taxon>Ascomycota</taxon>
        <taxon>Saccharomycotina</taxon>
        <taxon>Pichiomycetes</taxon>
        <taxon>Metschnikowiaceae</taxon>
        <taxon>Candidozyma</taxon>
    </lineage>
</organism>
<name>A0A8F3AI25_CANAR</name>
<feature type="compositionally biased region" description="Basic and acidic residues" evidence="1">
    <location>
        <begin position="341"/>
        <end position="350"/>
    </location>
</feature>
<accession>A0A8F3AI25</accession>
<proteinExistence type="predicted"/>
<sequence length="371" mass="42712">MRLHISTSGGLQRALNEAFEIIESRPTSEQVYYFNCTNHDSLRQAVQKQKFSWTSNSEKLKNFHYEHVEDLHDLSEKVKGIVPSSCLMVVEHLDHIVLQPTATEYYRQNELLTTMLQKMENVIFLDDWGYLDKYHVTEKFRKTFETISLFKPLAMDFTVLSPCSSTSTFVPGKTFPAARVEEGTALTEIRIMLPNLMETKTIQIEDLEEFAAPYVAPGEDLTTLHLLIYIFAQNWTNNMSHISDIKLIHMGKQYKATRLMDLHSEHPTLQSVAGRFPNFQLFVTPNQVHPPVVLSVDELMERSKAPKVPEEEVPVTYADAMIRLIRRASHRKGSVSSATDSRSESSDYSRKRNKFKHSWRKVINCMAIPAR</sequence>
<dbReference type="EMBL" id="CP076754">
    <property type="protein sequence ID" value="QWW25418.1"/>
    <property type="molecule type" value="Genomic_DNA"/>
</dbReference>